<feature type="transmembrane region" description="Helical" evidence="7">
    <location>
        <begin position="29"/>
        <end position="52"/>
    </location>
</feature>
<keyword evidence="3 7" id="KW-0812">Transmembrane</keyword>
<name>A0A3L7JSY1_9BACI</name>
<protein>
    <submittedName>
        <fullName evidence="9">Phosphatase PAP2 family protein</fullName>
    </submittedName>
</protein>
<keyword evidence="6 7" id="KW-0472">Membrane</keyword>
<accession>A0A3L7JSY1</accession>
<keyword evidence="5 7" id="KW-1133">Transmembrane helix</keyword>
<dbReference type="RefSeq" id="WP_121681493.1">
    <property type="nucleotide sequence ID" value="NZ_RCVZ01000011.1"/>
</dbReference>
<feature type="transmembrane region" description="Helical" evidence="7">
    <location>
        <begin position="152"/>
        <end position="171"/>
    </location>
</feature>
<evidence type="ECO:0000313" key="9">
    <source>
        <dbReference type="EMBL" id="RLQ93977.1"/>
    </source>
</evidence>
<evidence type="ECO:0000256" key="5">
    <source>
        <dbReference type="ARBA" id="ARBA00022989"/>
    </source>
</evidence>
<dbReference type="InterPro" id="IPR000326">
    <property type="entry name" value="PAP2/HPO"/>
</dbReference>
<proteinExistence type="predicted"/>
<dbReference type="PANTHER" id="PTHR14969:SF62">
    <property type="entry name" value="DECAPRENYLPHOSPHORYL-5-PHOSPHORIBOSE PHOSPHATASE RV3807C-RELATED"/>
    <property type="match status" value="1"/>
</dbReference>
<evidence type="ECO:0000256" key="4">
    <source>
        <dbReference type="ARBA" id="ARBA00022801"/>
    </source>
</evidence>
<organism evidence="9 10">
    <name type="scientific">Falsibacillus albus</name>
    <dbReference type="NCBI Taxonomy" id="2478915"/>
    <lineage>
        <taxon>Bacteria</taxon>
        <taxon>Bacillati</taxon>
        <taxon>Bacillota</taxon>
        <taxon>Bacilli</taxon>
        <taxon>Bacillales</taxon>
        <taxon>Bacillaceae</taxon>
        <taxon>Falsibacillus</taxon>
    </lineage>
</organism>
<feature type="domain" description="Phosphatidic acid phosphatase type 2/haloperoxidase" evidence="8">
    <location>
        <begin position="61"/>
        <end position="169"/>
    </location>
</feature>
<feature type="transmembrane region" description="Helical" evidence="7">
    <location>
        <begin position="125"/>
        <end position="146"/>
    </location>
</feature>
<dbReference type="SUPFAM" id="SSF48317">
    <property type="entry name" value="Acid phosphatase/Vanadium-dependent haloperoxidase"/>
    <property type="match status" value="1"/>
</dbReference>
<evidence type="ECO:0000259" key="8">
    <source>
        <dbReference type="SMART" id="SM00014"/>
    </source>
</evidence>
<dbReference type="Proteomes" id="UP000276770">
    <property type="component" value="Unassembled WGS sequence"/>
</dbReference>
<dbReference type="OrthoDB" id="9789113at2"/>
<keyword evidence="10" id="KW-1185">Reference proteome</keyword>
<dbReference type="EMBL" id="RCVZ01000011">
    <property type="protein sequence ID" value="RLQ93977.1"/>
    <property type="molecule type" value="Genomic_DNA"/>
</dbReference>
<comment type="caution">
    <text evidence="9">The sequence shown here is derived from an EMBL/GenBank/DDBJ whole genome shotgun (WGS) entry which is preliminary data.</text>
</comment>
<reference evidence="9 10" key="1">
    <citation type="submission" date="2018-10" db="EMBL/GenBank/DDBJ databases">
        <title>Falsibacillus sp. genome draft.</title>
        <authorList>
            <person name="Shi S."/>
        </authorList>
    </citation>
    <scope>NUCLEOTIDE SEQUENCE [LARGE SCALE GENOMIC DNA]</scope>
    <source>
        <strain evidence="9 10">GY 10110</strain>
    </source>
</reference>
<dbReference type="SMART" id="SM00014">
    <property type="entry name" value="acidPPc"/>
    <property type="match status" value="1"/>
</dbReference>
<dbReference type="AlphaFoldDB" id="A0A3L7JSY1"/>
<evidence type="ECO:0000256" key="6">
    <source>
        <dbReference type="ARBA" id="ARBA00023136"/>
    </source>
</evidence>
<sequence length="172" mass="19176">MDKTKSWLIQQEMNWFYLFNQRPQAIIKFFQFITHLGGAVMTISIPLILLIFGEGSIHETAKLTAFSLASSHLIVSVIKRIVKRIRPYVQLPDAMNHIPPLKDHSFPSGHSTAVFSVATPFMLQFPMISALLLPIASIVAISRIVLGVHYPSDVVCGVCLGVISSIVMFVWI</sequence>
<dbReference type="Gene3D" id="1.20.144.10">
    <property type="entry name" value="Phosphatidic acid phosphatase type 2/haloperoxidase"/>
    <property type="match status" value="1"/>
</dbReference>
<evidence type="ECO:0000313" key="10">
    <source>
        <dbReference type="Proteomes" id="UP000276770"/>
    </source>
</evidence>
<evidence type="ECO:0000256" key="1">
    <source>
        <dbReference type="ARBA" id="ARBA00004651"/>
    </source>
</evidence>
<dbReference type="InterPro" id="IPR036938">
    <property type="entry name" value="PAP2/HPO_sf"/>
</dbReference>
<dbReference type="GO" id="GO:0016787">
    <property type="term" value="F:hydrolase activity"/>
    <property type="evidence" value="ECO:0007669"/>
    <property type="project" value="UniProtKB-KW"/>
</dbReference>
<comment type="subcellular location">
    <subcellularLocation>
        <location evidence="1">Cell membrane</location>
        <topology evidence="1">Multi-pass membrane protein</topology>
    </subcellularLocation>
</comment>
<dbReference type="Pfam" id="PF01569">
    <property type="entry name" value="PAP2"/>
    <property type="match status" value="1"/>
</dbReference>
<dbReference type="GO" id="GO:0005886">
    <property type="term" value="C:plasma membrane"/>
    <property type="evidence" value="ECO:0007669"/>
    <property type="project" value="UniProtKB-SubCell"/>
</dbReference>
<keyword evidence="2" id="KW-1003">Cell membrane</keyword>
<evidence type="ECO:0000256" key="3">
    <source>
        <dbReference type="ARBA" id="ARBA00022692"/>
    </source>
</evidence>
<gene>
    <name evidence="9" type="ORF">D9X91_15155</name>
</gene>
<keyword evidence="4" id="KW-0378">Hydrolase</keyword>
<evidence type="ECO:0000256" key="2">
    <source>
        <dbReference type="ARBA" id="ARBA00022475"/>
    </source>
</evidence>
<evidence type="ECO:0000256" key="7">
    <source>
        <dbReference type="SAM" id="Phobius"/>
    </source>
</evidence>
<dbReference type="PANTHER" id="PTHR14969">
    <property type="entry name" value="SPHINGOSINE-1-PHOSPHATE PHOSPHOHYDROLASE"/>
    <property type="match status" value="1"/>
</dbReference>